<evidence type="ECO:0000313" key="10">
    <source>
        <dbReference type="Proteomes" id="UP000054988"/>
    </source>
</evidence>
<evidence type="ECO:0000259" key="8">
    <source>
        <dbReference type="Pfam" id="PF01648"/>
    </source>
</evidence>
<sequence>MIVVMMESGRKLFKYLYIYIAEIDAITASRYPPSSLSHSPLPLDGKRMGILGIGVDVVHIPRIQAVLRRWGPDKFASRILSQREMREWQFELARSEAHDTIQNARFLAVRWALKEAAYKALYPIVKPTWKELTYQGKSKTGLKPLLQYHPLVDRQPIPTVTLHCSVSHDGDYVLASVLAEERE</sequence>
<dbReference type="Pfam" id="PF01648">
    <property type="entry name" value="ACPS"/>
    <property type="match status" value="1"/>
</dbReference>
<dbReference type="AlphaFoldDB" id="A0A0W0FCJ9"/>
<dbReference type="InterPro" id="IPR002582">
    <property type="entry name" value="ACPS"/>
</dbReference>
<feature type="domain" description="4'-phosphopantetheinyl transferase" evidence="8">
    <location>
        <begin position="52"/>
        <end position="130"/>
    </location>
</feature>
<dbReference type="GO" id="GO:0006633">
    <property type="term" value="P:fatty acid biosynthetic process"/>
    <property type="evidence" value="ECO:0007669"/>
    <property type="project" value="UniProtKB-KW"/>
</dbReference>
<dbReference type="eggNOG" id="ENOG502SDWS">
    <property type="taxonomic scope" value="Eukaryota"/>
</dbReference>
<dbReference type="EMBL" id="LATX01002123">
    <property type="protein sequence ID" value="KTB34059.1"/>
    <property type="molecule type" value="Genomic_DNA"/>
</dbReference>
<protein>
    <recommendedName>
        <fullName evidence="8">4'-phosphopantetheinyl transferase domain-containing protein</fullName>
    </recommendedName>
</protein>
<keyword evidence="1" id="KW-0444">Lipid biosynthesis</keyword>
<evidence type="ECO:0000256" key="6">
    <source>
        <dbReference type="ARBA" id="ARBA00023098"/>
    </source>
</evidence>
<accession>A0A0W0FCJ9</accession>
<organism evidence="9 10">
    <name type="scientific">Moniliophthora roreri</name>
    <name type="common">Frosty pod rot fungus</name>
    <name type="synonym">Monilia roreri</name>
    <dbReference type="NCBI Taxonomy" id="221103"/>
    <lineage>
        <taxon>Eukaryota</taxon>
        <taxon>Fungi</taxon>
        <taxon>Dikarya</taxon>
        <taxon>Basidiomycota</taxon>
        <taxon>Agaricomycotina</taxon>
        <taxon>Agaricomycetes</taxon>
        <taxon>Agaricomycetidae</taxon>
        <taxon>Agaricales</taxon>
        <taxon>Marasmiineae</taxon>
        <taxon>Marasmiaceae</taxon>
        <taxon>Moniliophthora</taxon>
    </lineage>
</organism>
<keyword evidence="7" id="KW-0275">Fatty acid biosynthesis</keyword>
<dbReference type="GO" id="GO:0000287">
    <property type="term" value="F:magnesium ion binding"/>
    <property type="evidence" value="ECO:0007669"/>
    <property type="project" value="InterPro"/>
</dbReference>
<dbReference type="HAMAP" id="MF_00101">
    <property type="entry name" value="AcpS"/>
    <property type="match status" value="1"/>
</dbReference>
<evidence type="ECO:0000313" key="9">
    <source>
        <dbReference type="EMBL" id="KTB34059.1"/>
    </source>
</evidence>
<dbReference type="GO" id="GO:0008897">
    <property type="term" value="F:holo-[acyl-carrier-protein] synthase activity"/>
    <property type="evidence" value="ECO:0007669"/>
    <property type="project" value="InterPro"/>
</dbReference>
<evidence type="ECO:0000256" key="1">
    <source>
        <dbReference type="ARBA" id="ARBA00022516"/>
    </source>
</evidence>
<gene>
    <name evidence="9" type="ORF">WG66_13485</name>
</gene>
<dbReference type="Gene3D" id="3.90.470.20">
    <property type="entry name" value="4'-phosphopantetheinyl transferase domain"/>
    <property type="match status" value="1"/>
</dbReference>
<keyword evidence="5" id="KW-0460">Magnesium</keyword>
<keyword evidence="4" id="KW-0276">Fatty acid metabolism</keyword>
<dbReference type="Proteomes" id="UP000054988">
    <property type="component" value="Unassembled WGS sequence"/>
</dbReference>
<dbReference type="InterPro" id="IPR008278">
    <property type="entry name" value="4-PPantetheinyl_Trfase_dom"/>
</dbReference>
<dbReference type="NCBIfam" id="TIGR00556">
    <property type="entry name" value="pantethn_trn"/>
    <property type="match status" value="1"/>
</dbReference>
<evidence type="ECO:0000256" key="7">
    <source>
        <dbReference type="ARBA" id="ARBA00023160"/>
    </source>
</evidence>
<evidence type="ECO:0000256" key="2">
    <source>
        <dbReference type="ARBA" id="ARBA00022679"/>
    </source>
</evidence>
<dbReference type="InterPro" id="IPR004568">
    <property type="entry name" value="Ppantetheine-prot_Trfase_dom"/>
</dbReference>
<evidence type="ECO:0000256" key="5">
    <source>
        <dbReference type="ARBA" id="ARBA00022842"/>
    </source>
</evidence>
<dbReference type="SUPFAM" id="SSF56214">
    <property type="entry name" value="4'-phosphopantetheinyl transferase"/>
    <property type="match status" value="1"/>
</dbReference>
<dbReference type="InterPro" id="IPR037143">
    <property type="entry name" value="4-PPantetheinyl_Trfase_dom_sf"/>
</dbReference>
<keyword evidence="6" id="KW-0443">Lipid metabolism</keyword>
<proteinExistence type="inferred from homology"/>
<evidence type="ECO:0000256" key="3">
    <source>
        <dbReference type="ARBA" id="ARBA00022723"/>
    </source>
</evidence>
<evidence type="ECO:0000256" key="4">
    <source>
        <dbReference type="ARBA" id="ARBA00022832"/>
    </source>
</evidence>
<comment type="caution">
    <text evidence="9">The sequence shown here is derived from an EMBL/GenBank/DDBJ whole genome shotgun (WGS) entry which is preliminary data.</text>
</comment>
<reference evidence="9 10" key="1">
    <citation type="submission" date="2015-12" db="EMBL/GenBank/DDBJ databases">
        <title>Draft genome sequence of Moniliophthora roreri, the causal agent of frosty pod rot of cacao.</title>
        <authorList>
            <person name="Aime M.C."/>
            <person name="Diaz-Valderrama J.R."/>
            <person name="Kijpornyongpan T."/>
            <person name="Phillips-Mora W."/>
        </authorList>
    </citation>
    <scope>NUCLEOTIDE SEQUENCE [LARGE SCALE GENOMIC DNA]</scope>
    <source>
        <strain evidence="9 10">MCA 2952</strain>
    </source>
</reference>
<keyword evidence="3" id="KW-0479">Metal-binding</keyword>
<name>A0A0W0FCJ9_MONRR</name>
<keyword evidence="2" id="KW-0808">Transferase</keyword>